<dbReference type="InterPro" id="IPR016098">
    <property type="entry name" value="CAP/MinC_C"/>
</dbReference>
<evidence type="ECO:0000256" key="3">
    <source>
        <dbReference type="ARBA" id="ARBA00023210"/>
    </source>
</evidence>
<keyword evidence="3 6" id="KW-0717">Septation</keyword>
<dbReference type="EMBL" id="JACHHW010000002">
    <property type="protein sequence ID" value="MBB5186391.1"/>
    <property type="molecule type" value="Genomic_DNA"/>
</dbReference>
<feature type="domain" description="Septum formation inhibitor MinC N-terminal" evidence="9">
    <location>
        <begin position="18"/>
        <end position="90"/>
    </location>
</feature>
<evidence type="ECO:0000256" key="1">
    <source>
        <dbReference type="ARBA" id="ARBA00006291"/>
    </source>
</evidence>
<comment type="caution">
    <text evidence="10">The sequence shown here is derived from an EMBL/GenBank/DDBJ whole genome shotgun (WGS) entry which is preliminary data.</text>
</comment>
<dbReference type="SUPFAM" id="SSF63848">
    <property type="entry name" value="Cell-division inhibitor MinC, C-terminal domain"/>
    <property type="match status" value="1"/>
</dbReference>
<dbReference type="InterPro" id="IPR036145">
    <property type="entry name" value="MinC_C_sf"/>
</dbReference>
<evidence type="ECO:0000256" key="6">
    <source>
        <dbReference type="HAMAP-Rule" id="MF_00267"/>
    </source>
</evidence>
<comment type="subunit">
    <text evidence="6">Interacts with MinD and FtsZ.</text>
</comment>
<dbReference type="Proteomes" id="UP000536640">
    <property type="component" value="Unassembled WGS sequence"/>
</dbReference>
<evidence type="ECO:0000259" key="8">
    <source>
        <dbReference type="Pfam" id="PF03775"/>
    </source>
</evidence>
<comment type="function">
    <text evidence="5 6">Cell division inhibitor that blocks the formation of polar Z ring septums. Rapidly oscillates between the poles of the cell to destabilize FtsZ filaments that have formed before they mature into polar Z rings. Prevents FtsZ polymerization.</text>
</comment>
<sequence length="276" mass="29260">MPRLKPKASDSSAVTATFRLKGGLFPLTLLEISRFDAVDLEQQLRDKAAAAPGFFKQTPVVLSFDDFIGELSTLPLADILAICRSQGLLPVALRSGVESLTQQARALNLAIMPATRVKPAPAPLAETQTEPDEQAETGSAEASAPEPAPSASMQLELSPSSHVEINRNPSKIITTPIRSGQQVYAPGGDLIIMAAVSAGAEVLADGNIHVYGALRGRALAGVKGDLSARIFCQSLEAELVSIAGTFKVDEDLRNEHWKTAVQIGRDEQSLCITPLV</sequence>
<dbReference type="PANTHER" id="PTHR34108">
    <property type="entry name" value="SEPTUM SITE-DETERMINING PROTEIN MINC"/>
    <property type="match status" value="1"/>
</dbReference>
<dbReference type="InterPro" id="IPR013033">
    <property type="entry name" value="MinC"/>
</dbReference>
<evidence type="ECO:0000256" key="5">
    <source>
        <dbReference type="ARBA" id="ARBA00025606"/>
    </source>
</evidence>
<protein>
    <recommendedName>
        <fullName evidence="6">Probable septum site-determining protein MinC</fullName>
    </recommendedName>
</protein>
<dbReference type="InterPro" id="IPR007874">
    <property type="entry name" value="MinC_N"/>
</dbReference>
<comment type="similarity">
    <text evidence="1 6">Belongs to the MinC family.</text>
</comment>
<dbReference type="AlphaFoldDB" id="A0A840R1V4"/>
<proteinExistence type="inferred from homology"/>
<organism evidence="10 11">
    <name type="scientific">Zhongshania antarctica</name>
    <dbReference type="NCBI Taxonomy" id="641702"/>
    <lineage>
        <taxon>Bacteria</taxon>
        <taxon>Pseudomonadati</taxon>
        <taxon>Pseudomonadota</taxon>
        <taxon>Gammaproteobacteria</taxon>
        <taxon>Cellvibrionales</taxon>
        <taxon>Spongiibacteraceae</taxon>
        <taxon>Zhongshania</taxon>
    </lineage>
</organism>
<name>A0A840R1V4_9GAMM</name>
<dbReference type="GO" id="GO:1901891">
    <property type="term" value="P:regulation of cell septum assembly"/>
    <property type="evidence" value="ECO:0007669"/>
    <property type="project" value="InterPro"/>
</dbReference>
<evidence type="ECO:0000313" key="10">
    <source>
        <dbReference type="EMBL" id="MBB5186391.1"/>
    </source>
</evidence>
<dbReference type="HAMAP" id="MF_00267">
    <property type="entry name" value="MinC"/>
    <property type="match status" value="1"/>
</dbReference>
<evidence type="ECO:0000313" key="11">
    <source>
        <dbReference type="Proteomes" id="UP000536640"/>
    </source>
</evidence>
<dbReference type="GO" id="GO:0000917">
    <property type="term" value="P:division septum assembly"/>
    <property type="evidence" value="ECO:0007669"/>
    <property type="project" value="UniProtKB-KW"/>
</dbReference>
<dbReference type="Pfam" id="PF05209">
    <property type="entry name" value="MinC_N"/>
    <property type="match status" value="1"/>
</dbReference>
<feature type="compositionally biased region" description="Low complexity" evidence="7">
    <location>
        <begin position="139"/>
        <end position="152"/>
    </location>
</feature>
<dbReference type="Gene3D" id="3.30.70.260">
    <property type="match status" value="1"/>
</dbReference>
<keyword evidence="4 6" id="KW-0131">Cell cycle</keyword>
<gene>
    <name evidence="6" type="primary">minC</name>
    <name evidence="10" type="ORF">HNQ57_000652</name>
</gene>
<dbReference type="Pfam" id="PF03775">
    <property type="entry name" value="MinC_C"/>
    <property type="match status" value="1"/>
</dbReference>
<dbReference type="InterPro" id="IPR005526">
    <property type="entry name" value="Septum_form_inhib_MinC_C"/>
</dbReference>
<dbReference type="GO" id="GO:0051302">
    <property type="term" value="P:regulation of cell division"/>
    <property type="evidence" value="ECO:0007669"/>
    <property type="project" value="InterPro"/>
</dbReference>
<keyword evidence="2 6" id="KW-0132">Cell division</keyword>
<evidence type="ECO:0000256" key="2">
    <source>
        <dbReference type="ARBA" id="ARBA00022618"/>
    </source>
</evidence>
<reference evidence="10 11" key="1">
    <citation type="submission" date="2020-08" db="EMBL/GenBank/DDBJ databases">
        <title>Genomic Encyclopedia of Type Strains, Phase IV (KMG-IV): sequencing the most valuable type-strain genomes for metagenomic binning, comparative biology and taxonomic classification.</title>
        <authorList>
            <person name="Goeker M."/>
        </authorList>
    </citation>
    <scope>NUCLEOTIDE SEQUENCE [LARGE SCALE GENOMIC DNA]</scope>
    <source>
        <strain evidence="10 11">DSM 25701</strain>
    </source>
</reference>
<dbReference type="NCBIfam" id="TIGR01222">
    <property type="entry name" value="minC"/>
    <property type="match status" value="1"/>
</dbReference>
<feature type="region of interest" description="Disordered" evidence="7">
    <location>
        <begin position="124"/>
        <end position="156"/>
    </location>
</feature>
<accession>A0A840R1V4</accession>
<evidence type="ECO:0000259" key="9">
    <source>
        <dbReference type="Pfam" id="PF05209"/>
    </source>
</evidence>
<dbReference type="PANTHER" id="PTHR34108:SF1">
    <property type="entry name" value="SEPTUM SITE-DETERMINING PROTEIN MINC"/>
    <property type="match status" value="1"/>
</dbReference>
<evidence type="ECO:0000256" key="4">
    <source>
        <dbReference type="ARBA" id="ARBA00023306"/>
    </source>
</evidence>
<feature type="domain" description="Septum formation inhibitor MinC C-terminal" evidence="8">
    <location>
        <begin position="172"/>
        <end position="272"/>
    </location>
</feature>
<dbReference type="RefSeq" id="WP_184461195.1">
    <property type="nucleotide sequence ID" value="NZ_JACHHW010000002.1"/>
</dbReference>
<keyword evidence="11" id="KW-1185">Reference proteome</keyword>
<dbReference type="GO" id="GO:0000902">
    <property type="term" value="P:cell morphogenesis"/>
    <property type="evidence" value="ECO:0007669"/>
    <property type="project" value="InterPro"/>
</dbReference>
<dbReference type="Gene3D" id="2.160.20.70">
    <property type="match status" value="1"/>
</dbReference>
<evidence type="ECO:0000256" key="7">
    <source>
        <dbReference type="SAM" id="MobiDB-lite"/>
    </source>
</evidence>